<evidence type="ECO:0000313" key="13">
    <source>
        <dbReference type="EMBL" id="PSR31796.1"/>
    </source>
</evidence>
<dbReference type="Proteomes" id="UP000242699">
    <property type="component" value="Unassembled WGS sequence"/>
</dbReference>
<evidence type="ECO:0000256" key="3">
    <source>
        <dbReference type="ARBA" id="ARBA00012030"/>
    </source>
</evidence>
<dbReference type="NCBIfam" id="TIGR00758">
    <property type="entry name" value="UDG_fam4"/>
    <property type="match status" value="1"/>
</dbReference>
<dbReference type="InterPro" id="IPR005122">
    <property type="entry name" value="Uracil-DNA_glycosylase-like"/>
</dbReference>
<accession>A0A2T2XBH5</accession>
<dbReference type="SUPFAM" id="SSF52141">
    <property type="entry name" value="Uracil-DNA glycosylase-like"/>
    <property type="match status" value="1"/>
</dbReference>
<dbReference type="CDD" id="cd10030">
    <property type="entry name" value="UDG-F4_TTUDGA_SPO1dp_like"/>
    <property type="match status" value="1"/>
</dbReference>
<keyword evidence="7" id="KW-0227">DNA damage</keyword>
<evidence type="ECO:0000256" key="1">
    <source>
        <dbReference type="ARBA" id="ARBA00001400"/>
    </source>
</evidence>
<comment type="similarity">
    <text evidence="2">Belongs to the uracil-DNA glycosylase (UDG) superfamily. Type 4 (UDGa) family.</text>
</comment>
<organism evidence="13 14">
    <name type="scientific">Sulfobacillus benefaciens</name>
    <dbReference type="NCBI Taxonomy" id="453960"/>
    <lineage>
        <taxon>Bacteria</taxon>
        <taxon>Bacillati</taxon>
        <taxon>Bacillota</taxon>
        <taxon>Clostridia</taxon>
        <taxon>Eubacteriales</taxon>
        <taxon>Clostridiales Family XVII. Incertae Sedis</taxon>
        <taxon>Sulfobacillus</taxon>
    </lineage>
</organism>
<comment type="caution">
    <text evidence="13">The sequence shown here is derived from an EMBL/GenBank/DDBJ whole genome shotgun (WGS) entry which is preliminary data.</text>
</comment>
<sequence>MAEQFPESEEFVRLRETILSCQRCSLRQSAHGVVFGEGDSRNPQLVFIGEGPGAEEDRLLRPFVGPAGQLLDKMLHAAGFERFHGVYILNVVKCRPPHNRTPTVDERRACWPHLTSQLRYLSPRIVVLLGATAVQTLLGISSLSAARGRWHERGGVFFLATYHPAALLRNPAWKTEAWADMKMVVDKYREYVNPHHDSPFYPLADERSDEPG</sequence>
<dbReference type="SMART" id="SM00986">
    <property type="entry name" value="UDG"/>
    <property type="match status" value="1"/>
</dbReference>
<dbReference type="Gene3D" id="3.40.470.10">
    <property type="entry name" value="Uracil-DNA glycosylase-like domain"/>
    <property type="match status" value="1"/>
</dbReference>
<evidence type="ECO:0000313" key="14">
    <source>
        <dbReference type="Proteomes" id="UP000242699"/>
    </source>
</evidence>
<dbReference type="GO" id="GO:0051539">
    <property type="term" value="F:4 iron, 4 sulfur cluster binding"/>
    <property type="evidence" value="ECO:0007669"/>
    <property type="project" value="UniProtKB-KW"/>
</dbReference>
<dbReference type="EC" id="3.2.2.27" evidence="3"/>
<dbReference type="SMART" id="SM00987">
    <property type="entry name" value="UreE_C"/>
    <property type="match status" value="1"/>
</dbReference>
<dbReference type="InterPro" id="IPR005273">
    <property type="entry name" value="Ura-DNA_glyco_family4"/>
</dbReference>
<keyword evidence="10" id="KW-0411">Iron-sulfur</keyword>
<keyword evidence="9" id="KW-0408">Iron</keyword>
<dbReference type="Pfam" id="PF03167">
    <property type="entry name" value="UDG"/>
    <property type="match status" value="1"/>
</dbReference>
<evidence type="ECO:0000256" key="6">
    <source>
        <dbReference type="ARBA" id="ARBA00022723"/>
    </source>
</evidence>
<keyword evidence="6" id="KW-0479">Metal-binding</keyword>
<dbReference type="GO" id="GO:0046872">
    <property type="term" value="F:metal ion binding"/>
    <property type="evidence" value="ECO:0007669"/>
    <property type="project" value="UniProtKB-KW"/>
</dbReference>
<keyword evidence="5" id="KW-0004">4Fe-4S</keyword>
<evidence type="ECO:0000256" key="10">
    <source>
        <dbReference type="ARBA" id="ARBA00023014"/>
    </source>
</evidence>
<gene>
    <name evidence="13" type="ORF">C7B43_00820</name>
</gene>
<dbReference type="GO" id="GO:0004844">
    <property type="term" value="F:uracil DNA N-glycosylase activity"/>
    <property type="evidence" value="ECO:0007669"/>
    <property type="project" value="UniProtKB-EC"/>
</dbReference>
<dbReference type="AlphaFoldDB" id="A0A2T2XBH5"/>
<evidence type="ECO:0000259" key="12">
    <source>
        <dbReference type="SMART" id="SM00986"/>
    </source>
</evidence>
<dbReference type="InterPro" id="IPR036895">
    <property type="entry name" value="Uracil-DNA_glycosylase-like_sf"/>
</dbReference>
<comment type="catalytic activity">
    <reaction evidence="1">
        <text>Hydrolyzes single-stranded DNA or mismatched double-stranded DNA and polynucleotides, releasing free uracil.</text>
        <dbReference type="EC" id="3.2.2.27"/>
    </reaction>
</comment>
<reference evidence="13 14" key="1">
    <citation type="journal article" date="2014" name="BMC Genomics">
        <title>Comparison of environmental and isolate Sulfobacillus genomes reveals diverse carbon, sulfur, nitrogen, and hydrogen metabolisms.</title>
        <authorList>
            <person name="Justice N.B."/>
            <person name="Norman A."/>
            <person name="Brown C.T."/>
            <person name="Singh A."/>
            <person name="Thomas B.C."/>
            <person name="Banfield J.F."/>
        </authorList>
    </citation>
    <scope>NUCLEOTIDE SEQUENCE [LARGE SCALE GENOMIC DNA]</scope>
    <source>
        <strain evidence="13">AMDSBA1</strain>
    </source>
</reference>
<evidence type="ECO:0000256" key="5">
    <source>
        <dbReference type="ARBA" id="ARBA00022485"/>
    </source>
</evidence>
<proteinExistence type="inferred from homology"/>
<name>A0A2T2XBH5_9FIRM</name>
<dbReference type="EMBL" id="PXYT01000001">
    <property type="protein sequence ID" value="PSR31796.1"/>
    <property type="molecule type" value="Genomic_DNA"/>
</dbReference>
<evidence type="ECO:0000256" key="11">
    <source>
        <dbReference type="ARBA" id="ARBA00023204"/>
    </source>
</evidence>
<keyword evidence="11" id="KW-0234">DNA repair</keyword>
<dbReference type="GO" id="GO:0006281">
    <property type="term" value="P:DNA repair"/>
    <property type="evidence" value="ECO:0007669"/>
    <property type="project" value="UniProtKB-KW"/>
</dbReference>
<evidence type="ECO:0000256" key="8">
    <source>
        <dbReference type="ARBA" id="ARBA00022801"/>
    </source>
</evidence>
<dbReference type="InterPro" id="IPR051536">
    <property type="entry name" value="UDG_Type-4/5"/>
</dbReference>
<evidence type="ECO:0000256" key="9">
    <source>
        <dbReference type="ARBA" id="ARBA00023004"/>
    </source>
</evidence>
<feature type="domain" description="Uracil-DNA glycosylase-like" evidence="12">
    <location>
        <begin position="35"/>
        <end position="182"/>
    </location>
</feature>
<evidence type="ECO:0000256" key="4">
    <source>
        <dbReference type="ARBA" id="ARBA00019403"/>
    </source>
</evidence>
<protein>
    <recommendedName>
        <fullName evidence="4">Type-4 uracil-DNA glycosylase</fullName>
        <ecNumber evidence="3">3.2.2.27</ecNumber>
    </recommendedName>
</protein>
<dbReference type="PANTHER" id="PTHR33693">
    <property type="entry name" value="TYPE-5 URACIL-DNA GLYCOSYLASE"/>
    <property type="match status" value="1"/>
</dbReference>
<evidence type="ECO:0000256" key="7">
    <source>
        <dbReference type="ARBA" id="ARBA00022763"/>
    </source>
</evidence>
<evidence type="ECO:0000256" key="2">
    <source>
        <dbReference type="ARBA" id="ARBA00006521"/>
    </source>
</evidence>
<keyword evidence="8" id="KW-0378">Hydrolase</keyword>
<dbReference type="PANTHER" id="PTHR33693:SF1">
    <property type="entry name" value="TYPE-4 URACIL-DNA GLYCOSYLASE"/>
    <property type="match status" value="1"/>
</dbReference>